<organism evidence="1 2">
    <name type="scientific">Neorickettsia helminthoeca str. Oregon</name>
    <dbReference type="NCBI Taxonomy" id="1286528"/>
    <lineage>
        <taxon>Bacteria</taxon>
        <taxon>Pseudomonadati</taxon>
        <taxon>Pseudomonadota</taxon>
        <taxon>Alphaproteobacteria</taxon>
        <taxon>Rickettsiales</taxon>
        <taxon>Anaplasmataceae</taxon>
        <taxon>Neorickettsia</taxon>
    </lineage>
</organism>
<dbReference type="STRING" id="1286528.NHE_0616"/>
<evidence type="ECO:0000313" key="2">
    <source>
        <dbReference type="Proteomes" id="UP000023755"/>
    </source>
</evidence>
<sequence>MSKIAELLSLDLSSKRIFLFEGQSESVYLAYLREFISLLRNTVSLTVEHTRFKDCSNVMLLEKLQSLSCFGKLFLIYDDHKFPISKVGKIEHFLCLYSTEPFSLKSERSDVLKIAFSKNDATLEDLILYYARKHSIRFEPSAVGIVTKYLRANDFPIEEEIIKLKYYFEDELITAESLSTILDSISPSINELCRSIITLDTQKISSHIKQYSDSEGLLIIRCLMKYCNAVLEIISDTAKGMPKYEIVKRLRKNQFYDLEMIENVSSNHSCGKTAKILLLNLPKIERQYKLHVKGRFTMLQLRLIDLCIEVKSSGDKNLR</sequence>
<name>X5H4R6_9RICK</name>
<gene>
    <name evidence="1" type="ORF">NHE_0616</name>
</gene>
<dbReference type="OrthoDB" id="7165217at2"/>
<proteinExistence type="predicted"/>
<dbReference type="RefSeq" id="WP_038559750.1">
    <property type="nucleotide sequence ID" value="NZ_CP007481.1"/>
</dbReference>
<dbReference type="KEGG" id="nhm:NHE_0616"/>
<reference evidence="1 2" key="1">
    <citation type="submission" date="2014-03" db="EMBL/GenBank/DDBJ databases">
        <title>Sequencing and Comparison of Genomes and Transcriptome Profiles of Human Ehrlichiosis Agents.</title>
        <authorList>
            <person name="Lin M."/>
            <person name="Daugherty S.C."/>
            <person name="Nagaraj S."/>
            <person name="Cheng Z."/>
            <person name="Xiong Q."/>
            <person name="Lin F.-Y."/>
            <person name="Sengamalay N."/>
            <person name="Ott S."/>
            <person name="Godinez A."/>
            <person name="Tallon L.J."/>
            <person name="Sadzewicz L."/>
            <person name="Fraser C.M."/>
            <person name="Dunning Hotopp J.C."/>
            <person name="Rikihisa Y."/>
        </authorList>
    </citation>
    <scope>NUCLEOTIDE SEQUENCE [LARGE SCALE GENOMIC DNA]</scope>
    <source>
        <strain evidence="1 2">Oregon</strain>
    </source>
</reference>
<keyword evidence="2" id="KW-1185">Reference proteome</keyword>
<evidence type="ECO:0000313" key="1">
    <source>
        <dbReference type="EMBL" id="AHX11551.1"/>
    </source>
</evidence>
<dbReference type="Proteomes" id="UP000023755">
    <property type="component" value="Chromosome"/>
</dbReference>
<dbReference type="HOGENOM" id="CLU_871060_0_0_5"/>
<dbReference type="AlphaFoldDB" id="X5H4R6"/>
<dbReference type="EMBL" id="CP007481">
    <property type="protein sequence ID" value="AHX11551.1"/>
    <property type="molecule type" value="Genomic_DNA"/>
</dbReference>
<protein>
    <submittedName>
        <fullName evidence="1">Uncharacterized protein</fullName>
    </submittedName>
</protein>
<accession>X5H4R6</accession>